<dbReference type="InterPro" id="IPR004045">
    <property type="entry name" value="Glutathione_S-Trfase_N"/>
</dbReference>
<accession>A0A8T0CFK1</accession>
<gene>
    <name evidence="3" type="ORF">BT93_L4718</name>
</gene>
<comment type="caution">
    <text evidence="3">The sequence shown here is derived from an EMBL/GenBank/DDBJ whole genome shotgun (WGS) entry which is preliminary data.</text>
</comment>
<dbReference type="Gene3D" id="1.20.1050.10">
    <property type="match status" value="1"/>
</dbReference>
<dbReference type="SUPFAM" id="SSF52833">
    <property type="entry name" value="Thioredoxin-like"/>
    <property type="match status" value="1"/>
</dbReference>
<evidence type="ECO:0000313" key="3">
    <source>
        <dbReference type="EMBL" id="KAF7846278.1"/>
    </source>
</evidence>
<name>A0A8T0CFK1_CORYI</name>
<evidence type="ECO:0000313" key="4">
    <source>
        <dbReference type="Proteomes" id="UP000806378"/>
    </source>
</evidence>
<dbReference type="OrthoDB" id="531826at2759"/>
<evidence type="ECO:0000259" key="2">
    <source>
        <dbReference type="Pfam" id="PF22041"/>
    </source>
</evidence>
<feature type="domain" description="GST N-terminal" evidence="1">
    <location>
        <begin position="18"/>
        <end position="88"/>
    </location>
</feature>
<dbReference type="InterPro" id="IPR054416">
    <property type="entry name" value="GST_UstS-like_C"/>
</dbReference>
<dbReference type="Pfam" id="PF22041">
    <property type="entry name" value="GST_C_7"/>
    <property type="match status" value="1"/>
</dbReference>
<sequence length="241" mass="27745">MSDEITLYDLASRQHKCWSLNPWKTRFVLNFKQLPYNTIWLEYPDIKPTLSPHLPPNSTSTGYSSPTIRLPTNKFISDSRVIATELEQLHPEPSMNLDSVYLSQVETLMPQIMTALAPLFIPEVPKTILNDASLEYWYETREKRFDGMKLDQVAKEQGGDIAIRAAQVPLMAVSKLLIENEGPFFEKEVGYVDFVWCGFLVFMVKAVGEEWTQKIREIGGVPEVHEKLVEAMKPWLERDDH</sequence>
<evidence type="ECO:0000259" key="1">
    <source>
        <dbReference type="Pfam" id="PF13409"/>
    </source>
</evidence>
<proteinExistence type="predicted"/>
<dbReference type="InterPro" id="IPR036249">
    <property type="entry name" value="Thioredoxin-like_sf"/>
</dbReference>
<feature type="domain" description="Glutathione S-transferase UstS-like C-terminal" evidence="2">
    <location>
        <begin position="107"/>
        <end position="214"/>
    </location>
</feature>
<evidence type="ECO:0008006" key="5">
    <source>
        <dbReference type="Google" id="ProtNLM"/>
    </source>
</evidence>
<keyword evidence="4" id="KW-1185">Reference proteome</keyword>
<dbReference type="AlphaFoldDB" id="A0A8T0CFK1"/>
<organism evidence="3 4">
    <name type="scientific">Corymbia citriodora subsp. variegata</name>
    <dbReference type="NCBI Taxonomy" id="360336"/>
    <lineage>
        <taxon>Eukaryota</taxon>
        <taxon>Viridiplantae</taxon>
        <taxon>Streptophyta</taxon>
        <taxon>Embryophyta</taxon>
        <taxon>Tracheophyta</taxon>
        <taxon>Spermatophyta</taxon>
        <taxon>Magnoliopsida</taxon>
        <taxon>eudicotyledons</taxon>
        <taxon>Gunneridae</taxon>
        <taxon>Pentapetalae</taxon>
        <taxon>rosids</taxon>
        <taxon>malvids</taxon>
        <taxon>Myrtales</taxon>
        <taxon>Myrtaceae</taxon>
        <taxon>Myrtoideae</taxon>
        <taxon>Eucalypteae</taxon>
        <taxon>Corymbia</taxon>
    </lineage>
</organism>
<dbReference type="EMBL" id="MU093978">
    <property type="protein sequence ID" value="KAF7846278.1"/>
    <property type="molecule type" value="Genomic_DNA"/>
</dbReference>
<protein>
    <recommendedName>
        <fullName evidence="5">GST N-terminal domain-containing protein</fullName>
    </recommendedName>
</protein>
<dbReference type="Proteomes" id="UP000806378">
    <property type="component" value="Unassembled WGS sequence"/>
</dbReference>
<dbReference type="Gramene" id="rna-gnl|WGS:JABURB|Cocit.L4718.1">
    <property type="protein sequence ID" value="cds-KAF7846278.1"/>
    <property type="gene ID" value="gene-BT93_L4718"/>
</dbReference>
<reference evidence="3" key="1">
    <citation type="submission" date="2020-05" db="EMBL/GenBank/DDBJ databases">
        <title>WGS assembly of Corymbia citriodora subspecies variegata.</title>
        <authorList>
            <person name="Barry K."/>
            <person name="Hundley H."/>
            <person name="Shu S."/>
            <person name="Jenkins J."/>
            <person name="Grimwood J."/>
            <person name="Baten A."/>
        </authorList>
    </citation>
    <scope>NUCLEOTIDE SEQUENCE</scope>
    <source>
        <strain evidence="3">CV2-018</strain>
    </source>
</reference>
<dbReference type="Pfam" id="PF13409">
    <property type="entry name" value="GST_N_2"/>
    <property type="match status" value="1"/>
</dbReference>
<dbReference type="Gene3D" id="3.40.30.10">
    <property type="entry name" value="Glutaredoxin"/>
    <property type="match status" value="1"/>
</dbReference>